<evidence type="ECO:0000256" key="4">
    <source>
        <dbReference type="ARBA" id="ARBA00023163"/>
    </source>
</evidence>
<feature type="domain" description="HTH merR-type" evidence="5">
    <location>
        <begin position="1"/>
        <end position="70"/>
    </location>
</feature>
<comment type="caution">
    <text evidence="6">The sequence shown here is derived from an EMBL/GenBank/DDBJ whole genome shotgun (WGS) entry which is preliminary data.</text>
</comment>
<dbReference type="AlphaFoldDB" id="A0A0R1YY76"/>
<dbReference type="Pfam" id="PF13411">
    <property type="entry name" value="MerR_1"/>
    <property type="match status" value="1"/>
</dbReference>
<dbReference type="PANTHER" id="PTHR30204:SF69">
    <property type="entry name" value="MERR-FAMILY TRANSCRIPTIONAL REGULATOR"/>
    <property type="match status" value="1"/>
</dbReference>
<evidence type="ECO:0000256" key="1">
    <source>
        <dbReference type="ARBA" id="ARBA00022491"/>
    </source>
</evidence>
<dbReference type="GO" id="GO:0003677">
    <property type="term" value="F:DNA binding"/>
    <property type="evidence" value="ECO:0007669"/>
    <property type="project" value="UniProtKB-KW"/>
</dbReference>
<dbReference type="RefSeq" id="WP_057909388.1">
    <property type="nucleotide sequence ID" value="NZ_AZGK01000002.1"/>
</dbReference>
<evidence type="ECO:0000313" key="6">
    <source>
        <dbReference type="EMBL" id="KRM47258.1"/>
    </source>
</evidence>
<evidence type="ECO:0000313" key="7">
    <source>
        <dbReference type="Proteomes" id="UP000051957"/>
    </source>
</evidence>
<dbReference type="GO" id="GO:0003700">
    <property type="term" value="F:DNA-binding transcription factor activity"/>
    <property type="evidence" value="ECO:0007669"/>
    <property type="project" value="InterPro"/>
</dbReference>
<evidence type="ECO:0000256" key="3">
    <source>
        <dbReference type="ARBA" id="ARBA00023125"/>
    </source>
</evidence>
<dbReference type="PATRIC" id="fig|1423784.4.peg.964"/>
<dbReference type="PANTHER" id="PTHR30204">
    <property type="entry name" value="REDOX-CYCLING DRUG-SENSING TRANSCRIPTIONAL ACTIVATOR SOXR"/>
    <property type="match status" value="1"/>
</dbReference>
<gene>
    <name evidence="6" type="ORF">FC51_GL000956</name>
</gene>
<keyword evidence="2" id="KW-0805">Transcription regulation</keyword>
<dbReference type="PROSITE" id="PS50937">
    <property type="entry name" value="HTH_MERR_2"/>
    <property type="match status" value="1"/>
</dbReference>
<reference evidence="6 7" key="1">
    <citation type="journal article" date="2015" name="Genome Announc.">
        <title>Expanding the biotechnology potential of lactobacilli through comparative genomics of 213 strains and associated genera.</title>
        <authorList>
            <person name="Sun Z."/>
            <person name="Harris H.M."/>
            <person name="McCann A."/>
            <person name="Guo C."/>
            <person name="Argimon S."/>
            <person name="Zhang W."/>
            <person name="Yang X."/>
            <person name="Jeffery I.B."/>
            <person name="Cooney J.C."/>
            <person name="Kagawa T.F."/>
            <person name="Liu W."/>
            <person name="Song Y."/>
            <person name="Salvetti E."/>
            <person name="Wrobel A."/>
            <person name="Rasinkangas P."/>
            <person name="Parkhill J."/>
            <person name="Rea M.C."/>
            <person name="O'Sullivan O."/>
            <person name="Ritari J."/>
            <person name="Douillard F.P."/>
            <person name="Paul Ross R."/>
            <person name="Yang R."/>
            <person name="Briner A.E."/>
            <person name="Felis G.E."/>
            <person name="de Vos W.M."/>
            <person name="Barrangou R."/>
            <person name="Klaenhammer T.R."/>
            <person name="Caufield P.W."/>
            <person name="Cui Y."/>
            <person name="Zhang H."/>
            <person name="O'Toole P.W."/>
        </authorList>
    </citation>
    <scope>NUCLEOTIDE SEQUENCE [LARGE SCALE GENOMIC DNA]</scope>
    <source>
        <strain evidence="6 7">DSM 5707</strain>
    </source>
</reference>
<evidence type="ECO:0000256" key="2">
    <source>
        <dbReference type="ARBA" id="ARBA00023015"/>
    </source>
</evidence>
<proteinExistence type="predicted"/>
<sequence length="271" mass="30947">MLKISDMANLANTTRRTLIFYDEEGIFKPDKRTEAGYRYYNYDQLYDLMFILGLRSLDIPLEEIKKIETQSANVPEFQLIDAEAKIDKKINELAKIKKVLSKKIEDQSTTDESALYQPEIKQRPEIGFWCSRQSISCTKEEVAQLFSEFYKQLGSLAVMDTTKSGFLTKLSVENPDGYADASFRIIKQTIDDQQDVLIPIIKKSGGDYVTVLVENNLAGISKGLSRLKAFCHNHHLKTNNHLWQINTGDTLIETGSSKYGWLEFAVLNETH</sequence>
<dbReference type="InterPro" id="IPR047057">
    <property type="entry name" value="MerR_fam"/>
</dbReference>
<keyword evidence="3" id="KW-0238">DNA-binding</keyword>
<protein>
    <submittedName>
        <fullName evidence="6">Transcriptional regulator</fullName>
    </submittedName>
</protein>
<dbReference type="SMART" id="SM00422">
    <property type="entry name" value="HTH_MERR"/>
    <property type="match status" value="1"/>
</dbReference>
<name>A0A0R1YY76_9LACO</name>
<evidence type="ECO:0000259" key="5">
    <source>
        <dbReference type="PROSITE" id="PS50937"/>
    </source>
</evidence>
<dbReference type="Proteomes" id="UP000051957">
    <property type="component" value="Unassembled WGS sequence"/>
</dbReference>
<organism evidence="6 7">
    <name type="scientific">Lentilactobacillus parabuchneri DSM 5707 = NBRC 107865</name>
    <dbReference type="NCBI Taxonomy" id="1423784"/>
    <lineage>
        <taxon>Bacteria</taxon>
        <taxon>Bacillati</taxon>
        <taxon>Bacillota</taxon>
        <taxon>Bacilli</taxon>
        <taxon>Lactobacillales</taxon>
        <taxon>Lactobacillaceae</taxon>
        <taxon>Lentilactobacillus</taxon>
    </lineage>
</organism>
<dbReference type="InterPro" id="IPR009061">
    <property type="entry name" value="DNA-bd_dom_put_sf"/>
</dbReference>
<dbReference type="SUPFAM" id="SSF46955">
    <property type="entry name" value="Putative DNA-binding domain"/>
    <property type="match status" value="1"/>
</dbReference>
<dbReference type="EMBL" id="AZGK01000002">
    <property type="protein sequence ID" value="KRM47258.1"/>
    <property type="molecule type" value="Genomic_DNA"/>
</dbReference>
<keyword evidence="4" id="KW-0804">Transcription</keyword>
<dbReference type="InterPro" id="IPR000551">
    <property type="entry name" value="MerR-type_HTH_dom"/>
</dbReference>
<keyword evidence="1" id="KW-0678">Repressor</keyword>
<accession>A0A0R1YY76</accession>
<dbReference type="Gene3D" id="1.10.1660.10">
    <property type="match status" value="1"/>
</dbReference>
<dbReference type="GeneID" id="69802965"/>